<dbReference type="Proteomes" id="UP000054805">
    <property type="component" value="Unassembled WGS sequence"/>
</dbReference>
<evidence type="ECO:0000313" key="5">
    <source>
        <dbReference type="Proteomes" id="UP000054826"/>
    </source>
</evidence>
<dbReference type="EMBL" id="JYDS01001268">
    <property type="protein sequence ID" value="KRY99285.1"/>
    <property type="molecule type" value="Genomic_DNA"/>
</dbReference>
<proteinExistence type="predicted"/>
<sequence>MKESPNFENKLFAIFCETSKKSMELSPNCNKLISSVPNSLFLQI</sequence>
<reference evidence="4 5" key="1">
    <citation type="submission" date="2015-01" db="EMBL/GenBank/DDBJ databases">
        <title>Evolution of Trichinella species and genotypes.</title>
        <authorList>
            <person name="Korhonen P.K."/>
            <person name="Edoardo P."/>
            <person name="Giuseppe L.R."/>
            <person name="Gasser R.B."/>
        </authorList>
    </citation>
    <scope>NUCLEOTIDE SEQUENCE [LARGE SCALE GENOMIC DNA]</scope>
    <source>
        <strain evidence="3">ISS176</strain>
        <strain evidence="2">ISS588</strain>
    </source>
</reference>
<accession>A0A0V1GMV0</accession>
<evidence type="ECO:0000313" key="1">
    <source>
        <dbReference type="EMBL" id="KRY99285.1"/>
    </source>
</evidence>
<dbReference type="EMBL" id="JYDS01001101">
    <property type="protein sequence ID" value="KRY99655.1"/>
    <property type="molecule type" value="Genomic_DNA"/>
</dbReference>
<gene>
    <name evidence="1" type="ORF">T4B_12679</name>
    <name evidence="2" type="ORF">T4B_9316</name>
    <name evidence="3" type="ORF">T4C_2982</name>
</gene>
<comment type="caution">
    <text evidence="2">The sequence shown here is derived from an EMBL/GenBank/DDBJ whole genome shotgun (WGS) entry which is preliminary data.</text>
</comment>
<keyword evidence="4" id="KW-1185">Reference proteome</keyword>
<protein>
    <submittedName>
        <fullName evidence="2">Uncharacterized protein</fullName>
    </submittedName>
</protein>
<evidence type="ECO:0000313" key="2">
    <source>
        <dbReference type="EMBL" id="KRY99655.1"/>
    </source>
</evidence>
<dbReference type="Proteomes" id="UP000054826">
    <property type="component" value="Unassembled WGS sequence"/>
</dbReference>
<evidence type="ECO:0000313" key="3">
    <source>
        <dbReference type="EMBL" id="KRZ19896.1"/>
    </source>
</evidence>
<name>A0A0V1GMV0_TRIPS</name>
<evidence type="ECO:0000313" key="4">
    <source>
        <dbReference type="Proteomes" id="UP000054805"/>
    </source>
</evidence>
<dbReference type="AlphaFoldDB" id="A0A0V1GMV0"/>
<dbReference type="EMBL" id="JYDV01000444">
    <property type="protein sequence ID" value="KRZ19896.1"/>
    <property type="molecule type" value="Genomic_DNA"/>
</dbReference>
<organism evidence="2 4">
    <name type="scientific">Trichinella pseudospiralis</name>
    <name type="common">Parasitic roundworm</name>
    <dbReference type="NCBI Taxonomy" id="6337"/>
    <lineage>
        <taxon>Eukaryota</taxon>
        <taxon>Metazoa</taxon>
        <taxon>Ecdysozoa</taxon>
        <taxon>Nematoda</taxon>
        <taxon>Enoplea</taxon>
        <taxon>Dorylaimia</taxon>
        <taxon>Trichinellida</taxon>
        <taxon>Trichinellidae</taxon>
        <taxon>Trichinella</taxon>
    </lineage>
</organism>